<protein>
    <submittedName>
        <fullName evidence="1">Uncharacterized protein</fullName>
    </submittedName>
</protein>
<dbReference type="Proteomes" id="UP000282423">
    <property type="component" value="Unassembled WGS sequence"/>
</dbReference>
<dbReference type="EMBL" id="RBWS01000011">
    <property type="protein sequence ID" value="RKO70606.1"/>
    <property type="molecule type" value="Genomic_DNA"/>
</dbReference>
<dbReference type="RefSeq" id="WP_121125128.1">
    <property type="nucleotide sequence ID" value="NZ_RBWS01000011.1"/>
</dbReference>
<comment type="caution">
    <text evidence="1">The sequence shown here is derived from an EMBL/GenBank/DDBJ whole genome shotgun (WGS) entry which is preliminary data.</text>
</comment>
<reference evidence="1 2" key="1">
    <citation type="submission" date="2018-10" db="EMBL/GenBank/DDBJ databases">
        <title>Sphingobacterium sp. M05W1-28.</title>
        <authorList>
            <person name="Cai H."/>
        </authorList>
    </citation>
    <scope>NUCLEOTIDE SEQUENCE [LARGE SCALE GENOMIC DNA]</scope>
    <source>
        <strain evidence="1 2">M05W1-28</strain>
    </source>
</reference>
<sequence>MNNQKKIELQRLMWMANVQAFYPDKMTAELQTGYQRWQEHRQTFQRLYVEQQPETKEIVVDKLETLHPGILFTFHFGPYRLLPRLLVAAGYRLTLLVSATVLEREQESYRLMLSRMGLSPEHFECLDAGDPLVLRKLLHAVAMDRIVLVFLDANESSVKMQEKERAGRLRVPFGGSYFYWRSNLLKLAHRYDLPVQAIHLKPDGAGTTQSWQLAEPKVILNGGSKTPEALLEALTSLQQTFQEMIDLDWTAWENWALIHHYLEADSKNTRGLTRQGGWMFPFSFTDKAYLFDLFNKRFYEIIANKEKFN</sequence>
<dbReference type="OrthoDB" id="709280at2"/>
<evidence type="ECO:0000313" key="2">
    <source>
        <dbReference type="Proteomes" id="UP000282423"/>
    </source>
</evidence>
<proteinExistence type="predicted"/>
<name>A0A420VW63_9SPHI</name>
<organism evidence="1 2">
    <name type="scientific">Sphingobacterium puteale</name>
    <dbReference type="NCBI Taxonomy" id="2420510"/>
    <lineage>
        <taxon>Bacteria</taxon>
        <taxon>Pseudomonadati</taxon>
        <taxon>Bacteroidota</taxon>
        <taxon>Sphingobacteriia</taxon>
        <taxon>Sphingobacteriales</taxon>
        <taxon>Sphingobacteriaceae</taxon>
        <taxon>Sphingobacterium</taxon>
    </lineage>
</organism>
<evidence type="ECO:0000313" key="1">
    <source>
        <dbReference type="EMBL" id="RKO70606.1"/>
    </source>
</evidence>
<dbReference type="AlphaFoldDB" id="A0A420VW63"/>
<accession>A0A420VW63</accession>
<gene>
    <name evidence="1" type="ORF">D7322_15115</name>
</gene>
<keyword evidence="2" id="KW-1185">Reference proteome</keyword>